<protein>
    <submittedName>
        <fullName evidence="1">DUF3553 domain-containing protein</fullName>
    </submittedName>
</protein>
<keyword evidence="2" id="KW-1185">Reference proteome</keyword>
<reference evidence="1 2" key="1">
    <citation type="journal article" date="2018" name="Int. J. Syst. Evol. Microbiol.">
        <title>Pseudooceanicola lipolyticus sp. nov., a marine alphaproteobacterium, reclassification of Oceanicola flagellatus as Pseudooceanicola flagellatus comb. nov. and emended description of the genus Pseudooceanicola.</title>
        <authorList>
            <person name="Huang M.-M."/>
            <person name="Guo L.-L."/>
            <person name="Wu Y.-H."/>
            <person name="Lai Q.-L."/>
            <person name="Shao Z.-Z."/>
            <person name="Wang C.-S."/>
            <person name="Wu M."/>
            <person name="Xu X.-W."/>
        </authorList>
    </citation>
    <scope>NUCLEOTIDE SEQUENCE [LARGE SCALE GENOMIC DNA]</scope>
    <source>
        <strain evidence="1 2">157</strain>
    </source>
</reference>
<comment type="caution">
    <text evidence="1">The sequence shown here is derived from an EMBL/GenBank/DDBJ whole genome shotgun (WGS) entry which is preliminary data.</text>
</comment>
<evidence type="ECO:0000313" key="2">
    <source>
        <dbReference type="Proteomes" id="UP000231553"/>
    </source>
</evidence>
<proteinExistence type="predicted"/>
<dbReference type="Proteomes" id="UP000231553">
    <property type="component" value="Unassembled WGS sequence"/>
</dbReference>
<dbReference type="Pfam" id="PF12073">
    <property type="entry name" value="DUF3553"/>
    <property type="match status" value="1"/>
</dbReference>
<gene>
    <name evidence="1" type="ORF">CVM52_10275</name>
</gene>
<dbReference type="AlphaFoldDB" id="A0A2M8J1V2"/>
<dbReference type="RefSeq" id="WP_100162422.1">
    <property type="nucleotide sequence ID" value="NZ_PGTB01000031.1"/>
</dbReference>
<organism evidence="1 2">
    <name type="scientific">Pseudooceanicola lipolyticus</name>
    <dbReference type="NCBI Taxonomy" id="2029104"/>
    <lineage>
        <taxon>Bacteria</taxon>
        <taxon>Pseudomonadati</taxon>
        <taxon>Pseudomonadota</taxon>
        <taxon>Alphaproteobacteria</taxon>
        <taxon>Rhodobacterales</taxon>
        <taxon>Paracoccaceae</taxon>
        <taxon>Pseudooceanicola</taxon>
    </lineage>
</organism>
<evidence type="ECO:0000313" key="1">
    <source>
        <dbReference type="EMBL" id="PJE36759.1"/>
    </source>
</evidence>
<dbReference type="InterPro" id="IPR021938">
    <property type="entry name" value="DUF3553"/>
</dbReference>
<sequence>MSDMNAILAPGMLVRHPDFPDWGIGQVQSNIAGRITVNFREQGKVVIDGNRIELVPVFDA</sequence>
<accession>A0A2M8J1V2</accession>
<dbReference type="OrthoDB" id="7361229at2"/>
<dbReference type="EMBL" id="PGTB01000031">
    <property type="protein sequence ID" value="PJE36759.1"/>
    <property type="molecule type" value="Genomic_DNA"/>
</dbReference>
<name>A0A2M8J1V2_9RHOB</name>